<dbReference type="Pfam" id="PF01590">
    <property type="entry name" value="GAF"/>
    <property type="match status" value="1"/>
</dbReference>
<evidence type="ECO:0000259" key="2">
    <source>
        <dbReference type="SMART" id="SM00065"/>
    </source>
</evidence>
<feature type="domain" description="GAF" evidence="2">
    <location>
        <begin position="274"/>
        <end position="408"/>
    </location>
</feature>
<dbReference type="SUPFAM" id="SSF52266">
    <property type="entry name" value="SGNH hydrolase"/>
    <property type="match status" value="1"/>
</dbReference>
<name>A0ABP8E211_9MICO</name>
<dbReference type="InterPro" id="IPR029016">
    <property type="entry name" value="GAF-like_dom_sf"/>
</dbReference>
<accession>A0ABP8E211</accession>
<dbReference type="Proteomes" id="UP001501594">
    <property type="component" value="Unassembled WGS sequence"/>
</dbReference>
<gene>
    <name evidence="3" type="ORF">GCM10022256_18400</name>
</gene>
<dbReference type="InterPro" id="IPR036514">
    <property type="entry name" value="SGNH_hydro_sf"/>
</dbReference>
<organism evidence="3 4">
    <name type="scientific">Frondihabitans peucedani</name>
    <dbReference type="NCBI Taxonomy" id="598626"/>
    <lineage>
        <taxon>Bacteria</taxon>
        <taxon>Bacillati</taxon>
        <taxon>Actinomycetota</taxon>
        <taxon>Actinomycetes</taxon>
        <taxon>Micrococcales</taxon>
        <taxon>Microbacteriaceae</taxon>
        <taxon>Frondihabitans</taxon>
    </lineage>
</organism>
<dbReference type="Gene3D" id="3.40.50.1110">
    <property type="entry name" value="SGNH hydrolase"/>
    <property type="match status" value="1"/>
</dbReference>
<dbReference type="RefSeq" id="WP_344795262.1">
    <property type="nucleotide sequence ID" value="NZ_BAABAU010000001.1"/>
</dbReference>
<evidence type="ECO:0000313" key="4">
    <source>
        <dbReference type="Proteomes" id="UP001501594"/>
    </source>
</evidence>
<protein>
    <recommendedName>
        <fullName evidence="2">GAF domain-containing protein</fullName>
    </recommendedName>
</protein>
<dbReference type="EMBL" id="BAABAU010000001">
    <property type="protein sequence ID" value="GAA4266228.1"/>
    <property type="molecule type" value="Genomic_DNA"/>
</dbReference>
<feature type="compositionally biased region" description="Basic and acidic residues" evidence="1">
    <location>
        <begin position="206"/>
        <end position="220"/>
    </location>
</feature>
<dbReference type="PANTHER" id="PTHR43102">
    <property type="entry name" value="SLR1143 PROTEIN"/>
    <property type="match status" value="1"/>
</dbReference>
<reference evidence="4" key="1">
    <citation type="journal article" date="2019" name="Int. J. Syst. Evol. Microbiol.">
        <title>The Global Catalogue of Microorganisms (GCM) 10K type strain sequencing project: providing services to taxonomists for standard genome sequencing and annotation.</title>
        <authorList>
            <consortium name="The Broad Institute Genomics Platform"/>
            <consortium name="The Broad Institute Genome Sequencing Center for Infectious Disease"/>
            <person name="Wu L."/>
            <person name="Ma J."/>
        </authorList>
    </citation>
    <scope>NUCLEOTIDE SEQUENCE [LARGE SCALE GENOMIC DNA]</scope>
    <source>
        <strain evidence="4">JCM 17442</strain>
    </source>
</reference>
<sequence>MRQPPTPLLRPAATARILWRDTFAQLPVRPSGVPVAHAEGLDADRVLIVGNGLAVGWGVRIHDLALTGTLARALSAATGRGSEVHAAADPALVVATAADALGAVDPAAFDAVVLVVGASDAARLLSEGRWTAGLRAAFDTLLAAGAPPVFVLGIPPVSGVPFFGVRPGGALDQWAEHLNSLTAELCRTHPLAPVYVEPSAEVPLDEGGRDPEQGLDRDRYRGPEEYGRVATDLVAAMAPVLDLAAARGDHPASTAQPVERRLAALGSLGLLDTAPEERFDRLVRMAQKVFGTESAAFTLLDRDRQWHKSRVGYDRAEDPIDDSFCATAILDTGPLVVEDALFDPRPLPRTNVRFYVGHPVEAPDGTRVGTICVFDRAPQQVSEVQVSFLRELALGLQDELAGSVASVTAAEELVPVR</sequence>
<dbReference type="SMART" id="SM00065">
    <property type="entry name" value="GAF"/>
    <property type="match status" value="1"/>
</dbReference>
<dbReference type="InterPro" id="IPR003018">
    <property type="entry name" value="GAF"/>
</dbReference>
<evidence type="ECO:0000313" key="3">
    <source>
        <dbReference type="EMBL" id="GAA4266228.1"/>
    </source>
</evidence>
<keyword evidence="4" id="KW-1185">Reference proteome</keyword>
<feature type="region of interest" description="Disordered" evidence="1">
    <location>
        <begin position="199"/>
        <end position="220"/>
    </location>
</feature>
<dbReference type="Gene3D" id="3.30.450.40">
    <property type="match status" value="1"/>
</dbReference>
<dbReference type="PANTHER" id="PTHR43102:SF2">
    <property type="entry name" value="GAF DOMAIN-CONTAINING PROTEIN"/>
    <property type="match status" value="1"/>
</dbReference>
<proteinExistence type="predicted"/>
<evidence type="ECO:0000256" key="1">
    <source>
        <dbReference type="SAM" id="MobiDB-lite"/>
    </source>
</evidence>
<dbReference type="SUPFAM" id="SSF55781">
    <property type="entry name" value="GAF domain-like"/>
    <property type="match status" value="1"/>
</dbReference>
<comment type="caution">
    <text evidence="3">The sequence shown here is derived from an EMBL/GenBank/DDBJ whole genome shotgun (WGS) entry which is preliminary data.</text>
</comment>